<dbReference type="UniPathway" id="UPA00028">
    <property type="reaction ID" value="UER00004"/>
</dbReference>
<dbReference type="InterPro" id="IPR051402">
    <property type="entry name" value="KPR-Related"/>
</dbReference>
<dbReference type="OrthoDB" id="9796561at2"/>
<feature type="domain" description="Ketopantoate reductase C-terminal" evidence="8">
    <location>
        <begin position="209"/>
        <end position="328"/>
    </location>
</feature>
<proteinExistence type="predicted"/>
<organism evidence="9 10">
    <name type="scientific">Pandoraea anapnoica</name>
    <dbReference type="NCBI Taxonomy" id="2508301"/>
    <lineage>
        <taxon>Bacteria</taxon>
        <taxon>Pseudomonadati</taxon>
        <taxon>Pseudomonadota</taxon>
        <taxon>Betaproteobacteria</taxon>
        <taxon>Burkholderiales</taxon>
        <taxon>Burkholderiaceae</taxon>
        <taxon>Pandoraea</taxon>
    </lineage>
</organism>
<keyword evidence="4" id="KW-0566">Pantothenate biosynthesis</keyword>
<dbReference type="GO" id="GO:0008677">
    <property type="term" value="F:2-dehydropantoate 2-reductase activity"/>
    <property type="evidence" value="ECO:0007669"/>
    <property type="project" value="UniProtKB-EC"/>
</dbReference>
<keyword evidence="10" id="KW-1185">Reference proteome</keyword>
<dbReference type="InterPro" id="IPR036291">
    <property type="entry name" value="NAD(P)-bd_dom_sf"/>
</dbReference>
<evidence type="ECO:0000313" key="10">
    <source>
        <dbReference type="Proteomes" id="UP000383122"/>
    </source>
</evidence>
<reference evidence="9 10" key="1">
    <citation type="submission" date="2019-08" db="EMBL/GenBank/DDBJ databases">
        <authorList>
            <person name="Peeters C."/>
        </authorList>
    </citation>
    <scope>NUCLEOTIDE SEQUENCE [LARGE SCALE GENOMIC DNA]</scope>
    <source>
        <strain evidence="9 10">LMG 31117</strain>
    </source>
</reference>
<dbReference type="InterPro" id="IPR013752">
    <property type="entry name" value="KPA_reductase"/>
</dbReference>
<feature type="domain" description="Ketopantoate reductase N-terminal" evidence="7">
    <location>
        <begin position="3"/>
        <end position="108"/>
    </location>
</feature>
<dbReference type="GO" id="GO:0015940">
    <property type="term" value="P:pantothenate biosynthetic process"/>
    <property type="evidence" value="ECO:0007669"/>
    <property type="project" value="UniProtKB-UniPathway"/>
</dbReference>
<dbReference type="SUPFAM" id="SSF51735">
    <property type="entry name" value="NAD(P)-binding Rossmann-fold domains"/>
    <property type="match status" value="1"/>
</dbReference>
<evidence type="ECO:0000259" key="7">
    <source>
        <dbReference type="Pfam" id="PF02558"/>
    </source>
</evidence>
<evidence type="ECO:0000256" key="6">
    <source>
        <dbReference type="ARBA" id="ARBA00048793"/>
    </source>
</evidence>
<gene>
    <name evidence="9" type="ORF">PAN31117_05304</name>
</gene>
<sequence>MKVTIIGAGAIGGLIGQRLAATGEAQVSALARGATLAALRERGWRVKQGETLATGPVAAAHALEDAAKLGEQDLVVIAVKGPALAQVAASVVPLLGPQTLVLPAMNGVPWWFCQGVPGFSAGESDGGSGGDATLTSVDPIGAIGAAIPLANVIGCVVHASASTPEPGLVDHKMGRGLIIGEPGGGASERVQRLAALLERAGFEAKASENVRLDIWYKLWGNLTMNPVSAITGATIDRLLDDPLVRDFCSAAMREAAAIGAKIGCAIDQSPEDRHQVTAKLGAFKTSMLQDVEANRPIELDALVSVVREIGQRVSVPTPNIDALLGLTRLFGRVHGLYPQ</sequence>
<dbReference type="PANTHER" id="PTHR21708:SF45">
    <property type="entry name" value="2-DEHYDROPANTOATE 2-REDUCTASE"/>
    <property type="match status" value="1"/>
</dbReference>
<evidence type="ECO:0000256" key="2">
    <source>
        <dbReference type="ARBA" id="ARBA00013014"/>
    </source>
</evidence>
<dbReference type="RefSeq" id="WP_150740788.1">
    <property type="nucleotide sequence ID" value="NZ_CABPSP010000023.1"/>
</dbReference>
<dbReference type="EMBL" id="CABPSP010000023">
    <property type="protein sequence ID" value="VVE76019.1"/>
    <property type="molecule type" value="Genomic_DNA"/>
</dbReference>
<dbReference type="PANTHER" id="PTHR21708">
    <property type="entry name" value="PROBABLE 2-DEHYDROPANTOATE 2-REDUCTASE"/>
    <property type="match status" value="1"/>
</dbReference>
<evidence type="ECO:0000256" key="4">
    <source>
        <dbReference type="ARBA" id="ARBA00022655"/>
    </source>
</evidence>
<dbReference type="InterPro" id="IPR013328">
    <property type="entry name" value="6PGD_dom2"/>
</dbReference>
<dbReference type="NCBIfam" id="NF005089">
    <property type="entry name" value="PRK06522.1-4"/>
    <property type="match status" value="1"/>
</dbReference>
<dbReference type="Gene3D" id="3.40.50.720">
    <property type="entry name" value="NAD(P)-binding Rossmann-like Domain"/>
    <property type="match status" value="1"/>
</dbReference>
<protein>
    <recommendedName>
        <fullName evidence="3">2-dehydropantoate 2-reductase</fullName>
        <ecNumber evidence="2">1.1.1.169</ecNumber>
    </recommendedName>
    <alternativeName>
        <fullName evidence="5">Ketopantoate reductase</fullName>
    </alternativeName>
</protein>
<dbReference type="EC" id="1.1.1.169" evidence="2"/>
<dbReference type="Pfam" id="PF02558">
    <property type="entry name" value="ApbA"/>
    <property type="match status" value="1"/>
</dbReference>
<dbReference type="Pfam" id="PF08546">
    <property type="entry name" value="ApbA_C"/>
    <property type="match status" value="1"/>
</dbReference>
<dbReference type="Proteomes" id="UP000383122">
    <property type="component" value="Unassembled WGS sequence"/>
</dbReference>
<comment type="pathway">
    <text evidence="1">Cofactor biosynthesis; (R)-pantothenate biosynthesis; (R)-pantoate from 3-methyl-2-oxobutanoate: step 2/2.</text>
</comment>
<dbReference type="InterPro" id="IPR008927">
    <property type="entry name" value="6-PGluconate_DH-like_C_sf"/>
</dbReference>
<evidence type="ECO:0000256" key="1">
    <source>
        <dbReference type="ARBA" id="ARBA00004994"/>
    </source>
</evidence>
<dbReference type="SUPFAM" id="SSF48179">
    <property type="entry name" value="6-phosphogluconate dehydrogenase C-terminal domain-like"/>
    <property type="match status" value="1"/>
</dbReference>
<evidence type="ECO:0000256" key="5">
    <source>
        <dbReference type="ARBA" id="ARBA00032024"/>
    </source>
</evidence>
<name>A0A5E5AQJ7_9BURK</name>
<evidence type="ECO:0000256" key="3">
    <source>
        <dbReference type="ARBA" id="ARBA00019465"/>
    </source>
</evidence>
<dbReference type="FunFam" id="1.10.1040.10:FF:000017">
    <property type="entry name" value="2-dehydropantoate 2-reductase"/>
    <property type="match status" value="1"/>
</dbReference>
<dbReference type="Gene3D" id="1.10.1040.10">
    <property type="entry name" value="N-(1-d-carboxylethyl)-l-norvaline Dehydrogenase, domain 2"/>
    <property type="match status" value="1"/>
</dbReference>
<dbReference type="GO" id="GO:0005737">
    <property type="term" value="C:cytoplasm"/>
    <property type="evidence" value="ECO:0007669"/>
    <property type="project" value="TreeGrafter"/>
</dbReference>
<evidence type="ECO:0000259" key="8">
    <source>
        <dbReference type="Pfam" id="PF08546"/>
    </source>
</evidence>
<dbReference type="InterPro" id="IPR013332">
    <property type="entry name" value="KPR_N"/>
</dbReference>
<dbReference type="AlphaFoldDB" id="A0A5E5AQJ7"/>
<evidence type="ECO:0000313" key="9">
    <source>
        <dbReference type="EMBL" id="VVE76019.1"/>
    </source>
</evidence>
<comment type="catalytic activity">
    <reaction evidence="6">
        <text>(R)-pantoate + NADP(+) = 2-dehydropantoate + NADPH + H(+)</text>
        <dbReference type="Rhea" id="RHEA:16233"/>
        <dbReference type="ChEBI" id="CHEBI:11561"/>
        <dbReference type="ChEBI" id="CHEBI:15378"/>
        <dbReference type="ChEBI" id="CHEBI:15980"/>
        <dbReference type="ChEBI" id="CHEBI:57783"/>
        <dbReference type="ChEBI" id="CHEBI:58349"/>
        <dbReference type="EC" id="1.1.1.169"/>
    </reaction>
</comment>
<accession>A0A5E5AQJ7</accession>